<dbReference type="EMBL" id="CM051407">
    <property type="protein sequence ID" value="KAJ4701393.1"/>
    <property type="molecule type" value="Genomic_DNA"/>
</dbReference>
<name>A0ACC1WSX5_MELAZ</name>
<gene>
    <name evidence="1" type="ORF">OWV82_024645</name>
</gene>
<evidence type="ECO:0000313" key="1">
    <source>
        <dbReference type="EMBL" id="KAJ4701393.1"/>
    </source>
</evidence>
<sequence length="384" mass="42738">MKHRKLFPAPGTNDTTDCPYFCDPTCPFNYNCVPLPDIYFPEPPPPPAHHHHTVSPYVIIFVSLVATFFVFVLLYVVVSKARGCNSGNNGPQQAQSDDSDEEFLDGNRVDHPIWLIHTVGLQQSIINSITVCKYKKGEGLIEGTECSVCLNEFQEDESVRLLPKCNHAFHISCIDTWLRSHINCPMCRARIVPEIISAPLMTVDRNSDGPTLTVDAHIENSEIDGVSGENRERNREDCENRTESEDVEAANDRILKDSVNSNENEVIQVIDDSGDENDIRVQPMRRSVSLDSSLAETICLGLADFGPVESGEFPFDPIKDAEKSHSAILMKQDGPYSSMSRLTGSSAIRQCLHKGPVSMKRSFSCSGRFLSSKRNRNLNAILPL</sequence>
<reference evidence="1 2" key="1">
    <citation type="journal article" date="2023" name="Science">
        <title>Complex scaffold remodeling in plant triterpene biosynthesis.</title>
        <authorList>
            <person name="De La Pena R."/>
            <person name="Hodgson H."/>
            <person name="Liu J.C."/>
            <person name="Stephenson M.J."/>
            <person name="Martin A.C."/>
            <person name="Owen C."/>
            <person name="Harkess A."/>
            <person name="Leebens-Mack J."/>
            <person name="Jimenez L.E."/>
            <person name="Osbourn A."/>
            <person name="Sattely E.S."/>
        </authorList>
    </citation>
    <scope>NUCLEOTIDE SEQUENCE [LARGE SCALE GENOMIC DNA]</scope>
    <source>
        <strain evidence="2">cv. JPN11</strain>
        <tissue evidence="1">Leaf</tissue>
    </source>
</reference>
<comment type="caution">
    <text evidence="1">The sequence shown here is derived from an EMBL/GenBank/DDBJ whole genome shotgun (WGS) entry which is preliminary data.</text>
</comment>
<protein>
    <submittedName>
        <fullName evidence="1">Ring finger protein</fullName>
    </submittedName>
</protein>
<keyword evidence="2" id="KW-1185">Reference proteome</keyword>
<organism evidence="1 2">
    <name type="scientific">Melia azedarach</name>
    <name type="common">Chinaberry tree</name>
    <dbReference type="NCBI Taxonomy" id="155640"/>
    <lineage>
        <taxon>Eukaryota</taxon>
        <taxon>Viridiplantae</taxon>
        <taxon>Streptophyta</taxon>
        <taxon>Embryophyta</taxon>
        <taxon>Tracheophyta</taxon>
        <taxon>Spermatophyta</taxon>
        <taxon>Magnoliopsida</taxon>
        <taxon>eudicotyledons</taxon>
        <taxon>Gunneridae</taxon>
        <taxon>Pentapetalae</taxon>
        <taxon>rosids</taxon>
        <taxon>malvids</taxon>
        <taxon>Sapindales</taxon>
        <taxon>Meliaceae</taxon>
        <taxon>Melia</taxon>
    </lineage>
</organism>
<dbReference type="Proteomes" id="UP001164539">
    <property type="component" value="Chromosome 14"/>
</dbReference>
<accession>A0ACC1WSX5</accession>
<proteinExistence type="predicted"/>
<evidence type="ECO:0000313" key="2">
    <source>
        <dbReference type="Proteomes" id="UP001164539"/>
    </source>
</evidence>